<comment type="caution">
    <text evidence="2">The sequence shown here is derived from an EMBL/GenBank/DDBJ whole genome shotgun (WGS) entry which is preliminary data.</text>
</comment>
<accession>A0A844ZGW0</accession>
<reference evidence="2 3" key="1">
    <citation type="submission" date="2019-12" db="EMBL/GenBank/DDBJ databases">
        <title>Genomic-based taxomic classification of the family Erythrobacteraceae.</title>
        <authorList>
            <person name="Xu L."/>
        </authorList>
    </citation>
    <scope>NUCLEOTIDE SEQUENCE [LARGE SCALE GENOMIC DNA]</scope>
    <source>
        <strain evidence="2 3">MCCC 1A09962</strain>
    </source>
</reference>
<feature type="compositionally biased region" description="Basic and acidic residues" evidence="1">
    <location>
        <begin position="1"/>
        <end position="12"/>
    </location>
</feature>
<feature type="region of interest" description="Disordered" evidence="1">
    <location>
        <begin position="1"/>
        <end position="31"/>
    </location>
</feature>
<evidence type="ECO:0000313" key="3">
    <source>
        <dbReference type="Proteomes" id="UP000433104"/>
    </source>
</evidence>
<dbReference type="EMBL" id="WTYW01000002">
    <property type="protein sequence ID" value="MXO86197.1"/>
    <property type="molecule type" value="Genomic_DNA"/>
</dbReference>
<dbReference type="RefSeq" id="WP_160682835.1">
    <property type="nucleotide sequence ID" value="NZ_WTYW01000002.1"/>
</dbReference>
<dbReference type="OrthoDB" id="513552at2"/>
<dbReference type="Proteomes" id="UP000433104">
    <property type="component" value="Unassembled WGS sequence"/>
</dbReference>
<gene>
    <name evidence="2" type="ORF">GRI38_09165</name>
</gene>
<dbReference type="AlphaFoldDB" id="A0A844ZGW0"/>
<dbReference type="Pfam" id="PF13430">
    <property type="entry name" value="DUF4112"/>
    <property type="match status" value="1"/>
</dbReference>
<organism evidence="2 3">
    <name type="scientific">Parapontixanthobacter aurantiacus</name>
    <dbReference type="NCBI Taxonomy" id="1463599"/>
    <lineage>
        <taxon>Bacteria</taxon>
        <taxon>Pseudomonadati</taxon>
        <taxon>Pseudomonadota</taxon>
        <taxon>Alphaproteobacteria</taxon>
        <taxon>Sphingomonadales</taxon>
        <taxon>Erythrobacteraceae</taxon>
        <taxon>Parapontixanthobacter</taxon>
    </lineage>
</organism>
<keyword evidence="3" id="KW-1185">Reference proteome</keyword>
<evidence type="ECO:0000313" key="2">
    <source>
        <dbReference type="EMBL" id="MXO86197.1"/>
    </source>
</evidence>
<dbReference type="PANTHER" id="PTHR35519:SF2">
    <property type="entry name" value="PH DOMAIN PROTEIN"/>
    <property type="match status" value="1"/>
</dbReference>
<evidence type="ECO:0000256" key="1">
    <source>
        <dbReference type="SAM" id="MobiDB-lite"/>
    </source>
</evidence>
<proteinExistence type="predicted"/>
<sequence>MDRSNGEIERRHVSGSTQGKARPMGFELPTGNDPVSIRKRIETLEMLLERSFRIPGINYPVGLDSIVGLVPVVGDFITAGLGAYIVWEARNLGLPKWKLWRMGGHIAVDTAIGAVPLIGDAFDLVYKSNTKNLRIIRKHLDKHHPESRILEG</sequence>
<protein>
    <submittedName>
        <fullName evidence="2">DUF4112 domain-containing protein</fullName>
    </submittedName>
</protein>
<name>A0A844ZGW0_9SPHN</name>
<dbReference type="PANTHER" id="PTHR35519">
    <property type="entry name" value="MEMBRANE PROTEINS"/>
    <property type="match status" value="1"/>
</dbReference>
<dbReference type="InterPro" id="IPR025187">
    <property type="entry name" value="DUF4112"/>
</dbReference>